<proteinExistence type="predicted"/>
<reference evidence="1" key="1">
    <citation type="submission" date="2019-08" db="EMBL/GenBank/DDBJ databases">
        <authorList>
            <person name="Kucharzyk K."/>
            <person name="Murdoch R.W."/>
            <person name="Higgins S."/>
            <person name="Loffler F."/>
        </authorList>
    </citation>
    <scope>NUCLEOTIDE SEQUENCE</scope>
</reference>
<evidence type="ECO:0008006" key="2">
    <source>
        <dbReference type="Google" id="ProtNLM"/>
    </source>
</evidence>
<dbReference type="EMBL" id="VSSQ01032702">
    <property type="protein sequence ID" value="MPM84052.1"/>
    <property type="molecule type" value="Genomic_DNA"/>
</dbReference>
<sequence length="67" mass="7505">MILHTVLSMEEVLAGRENIKAPQMAFQNGHMVEMDEGGNLVRLISTDPSDYLDQKFFPGTPLKGKKE</sequence>
<organism evidence="1">
    <name type="scientific">bioreactor metagenome</name>
    <dbReference type="NCBI Taxonomy" id="1076179"/>
    <lineage>
        <taxon>unclassified sequences</taxon>
        <taxon>metagenomes</taxon>
        <taxon>ecological metagenomes</taxon>
    </lineage>
</organism>
<dbReference type="AlphaFoldDB" id="A0A645D5Y5"/>
<name>A0A645D5Y5_9ZZZZ</name>
<gene>
    <name evidence="1" type="ORF">SDC9_131123</name>
</gene>
<comment type="caution">
    <text evidence="1">The sequence shown here is derived from an EMBL/GenBank/DDBJ whole genome shotgun (WGS) entry which is preliminary data.</text>
</comment>
<evidence type="ECO:0000313" key="1">
    <source>
        <dbReference type="EMBL" id="MPM84052.1"/>
    </source>
</evidence>
<protein>
    <recommendedName>
        <fullName evidence="2">YlzJ-like protein</fullName>
    </recommendedName>
</protein>
<dbReference type="Pfam" id="PF14035">
    <property type="entry name" value="YlzJ"/>
    <property type="match status" value="1"/>
</dbReference>
<accession>A0A645D5Y5</accession>
<dbReference type="InterPro" id="IPR025619">
    <property type="entry name" value="YlzJ"/>
</dbReference>